<evidence type="ECO:0000256" key="1">
    <source>
        <dbReference type="ARBA" id="ARBA00022723"/>
    </source>
</evidence>
<feature type="transmembrane region" description="Helical" evidence="3">
    <location>
        <begin position="80"/>
        <end position="111"/>
    </location>
</feature>
<dbReference type="EMBL" id="SRYW01000014">
    <property type="protein sequence ID" value="TGY32755.1"/>
    <property type="molecule type" value="Genomic_DNA"/>
</dbReference>
<dbReference type="GO" id="GO:0046872">
    <property type="term" value="F:metal ion binding"/>
    <property type="evidence" value="ECO:0007669"/>
    <property type="project" value="UniProtKB-KW"/>
</dbReference>
<feature type="transmembrane region" description="Helical" evidence="3">
    <location>
        <begin position="123"/>
        <end position="141"/>
    </location>
</feature>
<gene>
    <name evidence="5" type="ORF">E5352_14765</name>
</gene>
<dbReference type="OrthoDB" id="9780884at2"/>
<evidence type="ECO:0000313" key="5">
    <source>
        <dbReference type="EMBL" id="TGY32755.1"/>
    </source>
</evidence>
<organism evidence="5 6">
    <name type="scientific">Stenotrophomonas maltophilia</name>
    <name type="common">Pseudomonas maltophilia</name>
    <name type="synonym">Xanthomonas maltophilia</name>
    <dbReference type="NCBI Taxonomy" id="40324"/>
    <lineage>
        <taxon>Bacteria</taxon>
        <taxon>Pseudomonadati</taxon>
        <taxon>Pseudomonadota</taxon>
        <taxon>Gammaproteobacteria</taxon>
        <taxon>Lysobacterales</taxon>
        <taxon>Lysobacteraceae</taxon>
        <taxon>Stenotrophomonas</taxon>
        <taxon>Stenotrophomonas maltophilia group</taxon>
    </lineage>
</organism>
<keyword evidence="2" id="KW-0378">Hydrolase</keyword>
<dbReference type="GO" id="GO:0008758">
    <property type="term" value="F:UDP-2,3-diacylglucosamine hydrolase activity"/>
    <property type="evidence" value="ECO:0007669"/>
    <property type="project" value="TreeGrafter"/>
</dbReference>
<feature type="domain" description="Calcineurin-like phosphoesterase" evidence="4">
    <location>
        <begin position="168"/>
        <end position="334"/>
    </location>
</feature>
<dbReference type="Gene3D" id="3.60.21.10">
    <property type="match status" value="1"/>
</dbReference>
<dbReference type="SUPFAM" id="SSF56300">
    <property type="entry name" value="Metallo-dependent phosphatases"/>
    <property type="match status" value="1"/>
</dbReference>
<dbReference type="GO" id="GO:0016020">
    <property type="term" value="C:membrane"/>
    <property type="evidence" value="ECO:0007669"/>
    <property type="project" value="GOC"/>
</dbReference>
<dbReference type="GO" id="GO:0009245">
    <property type="term" value="P:lipid A biosynthetic process"/>
    <property type="evidence" value="ECO:0007669"/>
    <property type="project" value="TreeGrafter"/>
</dbReference>
<sequence length="396" mass="41891">MRVADGGRAPVPTVFQELPVLSLVALVLSLYVVWRLVWPLRVPRGARGVLALLVVAMGLHHRIVATFAGTMASPEIPGPLIVVLATGFIAVLLSALALLALDGLLLGARLLRRPQAVAALRRPWLRPAAAAVALLVSAYGVQQGIAVPKTRQIEVAIVGLPAQFDGYRVLQLTDLHASRLLTGDWVAEVVARSNAVAPDLVVITGDLVDGTVAARADDIRPLGQLHARDGVIAITGNHEYYADYAGWMHTFRGMGMQVLENSHAQIRRNGATLTVAGVTDPVATRYDLPMPDLDAALAGADPAAPVILLDHRPRQAHAHAARGVALQLSGHTHGGHIVGMDQLVKRANGGFVSGRYAVDGMTLYVSNGAGLWPGFAARIGVPSEITLITLRSARQP</sequence>
<keyword evidence="1" id="KW-0479">Metal-binding</keyword>
<dbReference type="InterPro" id="IPR051158">
    <property type="entry name" value="Metallophosphoesterase_sf"/>
</dbReference>
<evidence type="ECO:0000256" key="2">
    <source>
        <dbReference type="ARBA" id="ARBA00022801"/>
    </source>
</evidence>
<keyword evidence="3" id="KW-1133">Transmembrane helix</keyword>
<evidence type="ECO:0000256" key="3">
    <source>
        <dbReference type="SAM" id="Phobius"/>
    </source>
</evidence>
<accession>A0A4S2CW63</accession>
<evidence type="ECO:0000313" key="6">
    <source>
        <dbReference type="Proteomes" id="UP000306631"/>
    </source>
</evidence>
<dbReference type="CDD" id="cd07385">
    <property type="entry name" value="MPP_YkuE_C"/>
    <property type="match status" value="1"/>
</dbReference>
<feature type="transmembrane region" description="Helical" evidence="3">
    <location>
        <begin position="20"/>
        <end position="37"/>
    </location>
</feature>
<name>A0A4S2CW63_STEMA</name>
<dbReference type="InterPro" id="IPR004843">
    <property type="entry name" value="Calcineurin-like_PHP"/>
</dbReference>
<dbReference type="AlphaFoldDB" id="A0A4S2CW63"/>
<dbReference type="PANTHER" id="PTHR31302">
    <property type="entry name" value="TRANSMEMBRANE PROTEIN WITH METALLOPHOSPHOESTERASE DOMAIN-RELATED"/>
    <property type="match status" value="1"/>
</dbReference>
<protein>
    <submittedName>
        <fullName evidence="5">Metallophosphoesterase</fullName>
    </submittedName>
</protein>
<feature type="transmembrane region" description="Helical" evidence="3">
    <location>
        <begin position="49"/>
        <end position="68"/>
    </location>
</feature>
<proteinExistence type="predicted"/>
<dbReference type="Proteomes" id="UP000306631">
    <property type="component" value="Unassembled WGS sequence"/>
</dbReference>
<reference evidence="5 6" key="1">
    <citation type="submission" date="2019-04" db="EMBL/GenBank/DDBJ databases">
        <title>Microbes associate with the intestines of laboratory mice.</title>
        <authorList>
            <person name="Navarre W."/>
            <person name="Wong E."/>
            <person name="Huang K."/>
            <person name="Tropini C."/>
            <person name="Ng K."/>
            <person name="Yu B."/>
        </authorList>
    </citation>
    <scope>NUCLEOTIDE SEQUENCE [LARGE SCALE GENOMIC DNA]</scope>
    <source>
        <strain evidence="5 6">NM62_B4-13</strain>
    </source>
</reference>
<keyword evidence="3" id="KW-0472">Membrane</keyword>
<comment type="caution">
    <text evidence="5">The sequence shown here is derived from an EMBL/GenBank/DDBJ whole genome shotgun (WGS) entry which is preliminary data.</text>
</comment>
<dbReference type="PANTHER" id="PTHR31302:SF31">
    <property type="entry name" value="PHOSPHODIESTERASE YAEI"/>
    <property type="match status" value="1"/>
</dbReference>
<dbReference type="InterPro" id="IPR029052">
    <property type="entry name" value="Metallo-depent_PP-like"/>
</dbReference>
<dbReference type="RefSeq" id="WP_136006211.1">
    <property type="nucleotide sequence ID" value="NZ_SRYW01000014.1"/>
</dbReference>
<keyword evidence="3" id="KW-0812">Transmembrane</keyword>
<dbReference type="Pfam" id="PF00149">
    <property type="entry name" value="Metallophos"/>
    <property type="match status" value="1"/>
</dbReference>
<evidence type="ECO:0000259" key="4">
    <source>
        <dbReference type="Pfam" id="PF00149"/>
    </source>
</evidence>